<accession>A0A6A3I4Z7</accession>
<reference evidence="4 6" key="1">
    <citation type="submission" date="2018-09" db="EMBL/GenBank/DDBJ databases">
        <title>Genomic investigation of the strawberry pathogen Phytophthora fragariae indicates pathogenicity is determined by transcriptional variation in three key races.</title>
        <authorList>
            <person name="Adams T.M."/>
            <person name="Armitage A.D."/>
            <person name="Sobczyk M.K."/>
            <person name="Bates H.J."/>
            <person name="Dunwell J.M."/>
            <person name="Nellist C.F."/>
            <person name="Harrison R.J."/>
        </authorList>
    </citation>
    <scope>NUCLEOTIDE SEQUENCE [LARGE SCALE GENOMIC DNA]</scope>
    <source>
        <strain evidence="2 4">SCRP249</strain>
        <strain evidence="1 6">SCRP324</strain>
        <strain evidence="3 5">SCRP333</strain>
    </source>
</reference>
<evidence type="ECO:0000313" key="5">
    <source>
        <dbReference type="Proteomes" id="UP000434957"/>
    </source>
</evidence>
<dbReference type="AlphaFoldDB" id="A0A6A3I4Z7"/>
<evidence type="ECO:0000313" key="6">
    <source>
        <dbReference type="Proteomes" id="UP000435112"/>
    </source>
</evidence>
<gene>
    <name evidence="2" type="ORF">PR001_g24524</name>
    <name evidence="1" type="ORF">PR002_g25082</name>
    <name evidence="3" type="ORF">PR003_g25715</name>
</gene>
<dbReference type="EMBL" id="QXFV01003144">
    <property type="protein sequence ID" value="KAE8979537.1"/>
    <property type="molecule type" value="Genomic_DNA"/>
</dbReference>
<keyword evidence="5" id="KW-1185">Reference proteome</keyword>
<proteinExistence type="predicted"/>
<dbReference type="EMBL" id="QXFT01003149">
    <property type="protein sequence ID" value="KAE9288805.1"/>
    <property type="molecule type" value="Genomic_DNA"/>
</dbReference>
<dbReference type="OrthoDB" id="10518686at2759"/>
<name>A0A6A3I4Z7_9STRA</name>
<dbReference type="Proteomes" id="UP000429607">
    <property type="component" value="Unassembled WGS sequence"/>
</dbReference>
<dbReference type="EMBL" id="QXFU01003226">
    <property type="protein sequence ID" value="KAE8977211.1"/>
    <property type="molecule type" value="Genomic_DNA"/>
</dbReference>
<sequence length="131" mass="14048">MSSGVGGSSRTPGRRTGPHVVALNFFTAASVAGVASLSEPSEAKQVAAGVPDSGCTPHLPSLRSQCPKNPLQHQAPRSVAANDFKSLTPPRSRFFRVLSTTNILLVKAVYYMLKRCVVGFCIATYKYDVFF</sequence>
<dbReference type="Proteomes" id="UP000434957">
    <property type="component" value="Unassembled WGS sequence"/>
</dbReference>
<organism evidence="1 6">
    <name type="scientific">Phytophthora rubi</name>
    <dbReference type="NCBI Taxonomy" id="129364"/>
    <lineage>
        <taxon>Eukaryota</taxon>
        <taxon>Sar</taxon>
        <taxon>Stramenopiles</taxon>
        <taxon>Oomycota</taxon>
        <taxon>Peronosporomycetes</taxon>
        <taxon>Peronosporales</taxon>
        <taxon>Peronosporaceae</taxon>
        <taxon>Phytophthora</taxon>
    </lineage>
</organism>
<dbReference type="Proteomes" id="UP000435112">
    <property type="component" value="Unassembled WGS sequence"/>
</dbReference>
<evidence type="ECO:0000313" key="1">
    <source>
        <dbReference type="EMBL" id="KAE8977211.1"/>
    </source>
</evidence>
<evidence type="ECO:0000313" key="4">
    <source>
        <dbReference type="Proteomes" id="UP000429607"/>
    </source>
</evidence>
<evidence type="ECO:0000313" key="2">
    <source>
        <dbReference type="EMBL" id="KAE8979537.1"/>
    </source>
</evidence>
<protein>
    <submittedName>
        <fullName evidence="1">Uncharacterized protein</fullName>
    </submittedName>
</protein>
<evidence type="ECO:0000313" key="3">
    <source>
        <dbReference type="EMBL" id="KAE9288805.1"/>
    </source>
</evidence>
<comment type="caution">
    <text evidence="1">The sequence shown here is derived from an EMBL/GenBank/DDBJ whole genome shotgun (WGS) entry which is preliminary data.</text>
</comment>